<evidence type="ECO:0000313" key="2">
    <source>
        <dbReference type="EMBL" id="PSH55580.1"/>
    </source>
</evidence>
<name>A0A2P7AN03_9HYPH</name>
<gene>
    <name evidence="2" type="ORF">CU103_30600</name>
</gene>
<dbReference type="Proteomes" id="UP000241764">
    <property type="component" value="Unassembled WGS sequence"/>
</dbReference>
<protein>
    <submittedName>
        <fullName evidence="2">Uncharacterized protein</fullName>
    </submittedName>
</protein>
<sequence>MELYARVRRAVFIDGLSKREAALLFGIDRRTVNKKPRFSVPPGYRRSKTVRRAKLDRSPTSSIGSRRKSANGRRSHLEADLRAAEQRARLSRDGTRKCLWSLFPTTCLRLLRPSRPSVHRDDGLGSWSTVAKALCGRITQRQNAHGTIERKLLYPWHPWSGHVVKVHEVIDKADGDFFRCSLTGLVSDRWLEIPSWMFDH</sequence>
<accession>A0A2P7AN03</accession>
<dbReference type="AlphaFoldDB" id="A0A2P7AN03"/>
<proteinExistence type="predicted"/>
<feature type="compositionally biased region" description="Basic residues" evidence="1">
    <location>
        <begin position="45"/>
        <end position="54"/>
    </location>
</feature>
<reference evidence="3" key="1">
    <citation type="submission" date="2017-11" db="EMBL/GenBank/DDBJ databases">
        <authorList>
            <person name="Kuznetsova I."/>
            <person name="Sazanova A."/>
            <person name="Chirak E."/>
            <person name="Safronova V."/>
            <person name="Willems A."/>
        </authorList>
    </citation>
    <scope>NUCLEOTIDE SEQUENCE [LARGE SCALE GENOMIC DNA]</scope>
    <source>
        <strain evidence="3">CCBAU 03422</strain>
    </source>
</reference>
<evidence type="ECO:0000256" key="1">
    <source>
        <dbReference type="SAM" id="MobiDB-lite"/>
    </source>
</evidence>
<evidence type="ECO:0000313" key="3">
    <source>
        <dbReference type="Proteomes" id="UP000241764"/>
    </source>
</evidence>
<comment type="caution">
    <text evidence="2">The sequence shown here is derived from an EMBL/GenBank/DDBJ whole genome shotgun (WGS) entry which is preliminary data.</text>
</comment>
<feature type="compositionally biased region" description="Basic residues" evidence="1">
    <location>
        <begin position="65"/>
        <end position="74"/>
    </location>
</feature>
<feature type="region of interest" description="Disordered" evidence="1">
    <location>
        <begin position="36"/>
        <end position="78"/>
    </location>
</feature>
<organism evidence="2 3">
    <name type="scientific">Phyllobacterium sophorae</name>
    <dbReference type="NCBI Taxonomy" id="1520277"/>
    <lineage>
        <taxon>Bacteria</taxon>
        <taxon>Pseudomonadati</taxon>
        <taxon>Pseudomonadota</taxon>
        <taxon>Alphaproteobacteria</taxon>
        <taxon>Hyphomicrobiales</taxon>
        <taxon>Phyllobacteriaceae</taxon>
        <taxon>Phyllobacterium</taxon>
    </lineage>
</organism>
<keyword evidence="3" id="KW-1185">Reference proteome</keyword>
<dbReference type="EMBL" id="PGGM01000029">
    <property type="protein sequence ID" value="PSH55580.1"/>
    <property type="molecule type" value="Genomic_DNA"/>
</dbReference>